<dbReference type="EMBL" id="CAFBMG010000098">
    <property type="protein sequence ID" value="CAB4907551.1"/>
    <property type="molecule type" value="Genomic_DNA"/>
</dbReference>
<dbReference type="EMBL" id="CAEZSF010000094">
    <property type="protein sequence ID" value="CAB4541501.1"/>
    <property type="molecule type" value="Genomic_DNA"/>
</dbReference>
<dbReference type="PANTHER" id="PTHR38730:SF1">
    <property type="entry name" value="SLL7028 PROTEIN"/>
    <property type="match status" value="1"/>
</dbReference>
<feature type="domain" description="VWA-like" evidence="2">
    <location>
        <begin position="284"/>
        <end position="394"/>
    </location>
</feature>
<proteinExistence type="predicted"/>
<feature type="compositionally biased region" description="Basic and acidic residues" evidence="1">
    <location>
        <begin position="259"/>
        <end position="268"/>
    </location>
</feature>
<dbReference type="InterPro" id="IPR025154">
    <property type="entry name" value="Put_metallopeptidase_dom"/>
</dbReference>
<evidence type="ECO:0000313" key="6">
    <source>
        <dbReference type="EMBL" id="CAB4907551.1"/>
    </source>
</evidence>
<protein>
    <submittedName>
        <fullName evidence="6">Unannotated protein</fullName>
    </submittedName>
</protein>
<reference evidence="6" key="1">
    <citation type="submission" date="2020-05" db="EMBL/GenBank/DDBJ databases">
        <authorList>
            <person name="Chiriac C."/>
            <person name="Salcher M."/>
            <person name="Ghai R."/>
            <person name="Kavagutti S V."/>
        </authorList>
    </citation>
    <scope>NUCLEOTIDE SEQUENCE</scope>
</reference>
<feature type="region of interest" description="Disordered" evidence="1">
    <location>
        <begin position="159"/>
        <end position="194"/>
    </location>
</feature>
<evidence type="ECO:0000256" key="1">
    <source>
        <dbReference type="SAM" id="MobiDB-lite"/>
    </source>
</evidence>
<evidence type="ECO:0000313" key="5">
    <source>
        <dbReference type="EMBL" id="CAB4764320.1"/>
    </source>
</evidence>
<gene>
    <name evidence="4" type="ORF">UFOPK1358_01047</name>
    <name evidence="5" type="ORF">UFOPK2766_02422</name>
    <name evidence="6" type="ORF">UFOPK3519_01206</name>
</gene>
<evidence type="ECO:0000259" key="3">
    <source>
        <dbReference type="Pfam" id="PF13203"/>
    </source>
</evidence>
<evidence type="ECO:0000259" key="2">
    <source>
        <dbReference type="Pfam" id="PF09967"/>
    </source>
</evidence>
<dbReference type="Pfam" id="PF09967">
    <property type="entry name" value="DUF2201"/>
    <property type="match status" value="1"/>
</dbReference>
<dbReference type="SUPFAM" id="SSF53300">
    <property type="entry name" value="vWA-like"/>
    <property type="match status" value="1"/>
</dbReference>
<feature type="region of interest" description="Disordered" evidence="1">
    <location>
        <begin position="259"/>
        <end position="278"/>
    </location>
</feature>
<organism evidence="6">
    <name type="scientific">freshwater metagenome</name>
    <dbReference type="NCBI Taxonomy" id="449393"/>
    <lineage>
        <taxon>unclassified sequences</taxon>
        <taxon>metagenomes</taxon>
        <taxon>ecological metagenomes</taxon>
    </lineage>
</organism>
<accession>A0A6J7GGR8</accession>
<feature type="domain" description="Putative metallopeptidase" evidence="3">
    <location>
        <begin position="24"/>
        <end position="265"/>
    </location>
</feature>
<dbReference type="PANTHER" id="PTHR38730">
    <property type="entry name" value="SLL7028 PROTEIN"/>
    <property type="match status" value="1"/>
</dbReference>
<dbReference type="InterPro" id="IPR018698">
    <property type="entry name" value="VWA-like_dom"/>
</dbReference>
<name>A0A6J7GGR8_9ZZZZ</name>
<dbReference type="CDD" id="cd00198">
    <property type="entry name" value="vWFA"/>
    <property type="match status" value="1"/>
</dbReference>
<dbReference type="EMBL" id="CAEZYU010000202">
    <property type="protein sequence ID" value="CAB4764320.1"/>
    <property type="molecule type" value="Genomic_DNA"/>
</dbReference>
<dbReference type="InterPro" id="IPR036465">
    <property type="entry name" value="vWFA_dom_sf"/>
</dbReference>
<evidence type="ECO:0000313" key="4">
    <source>
        <dbReference type="EMBL" id="CAB4541501.1"/>
    </source>
</evidence>
<dbReference type="Pfam" id="PF13203">
    <property type="entry name" value="DUF2201_N"/>
    <property type="match status" value="1"/>
</dbReference>
<sequence length="412" mass="44513">MTSHKLASTRIPPLSPEDAEFFSAARLRAAMLQPYLASAVFSLVPVVQPEYGTFGVDRWWRVYVDMNRAREWGVAATAAVILHEAHHVVRDHHGRADRIGVQQDQARLWNLAGDAAINDDLVEDGLPLPSPVLPKHLGLQTGQLEETYFRQLVRHAENEQCESCGSGSGGTPLETEIDQEPDPSNPQGSQGVDQVEAQAIRRAVAHDVVAAQGSNQNPSPGLVLWAQDLLNPQVPWQNLLRSALGSSVRAITSRPHADWARADRRADSQPEFLRPGSRHHRPQVAVVIDTSASMSVPLLNAAVTEINAMLQRCGVHDLLVVVCDSAATPPQRVRRIGQLTLRGGGGTDLRVGIASAAACRPSPNIIVVLTDGLTPWPESAPPKTQLIAVVIGNQAPLPEGAGITSLRIRELE</sequence>
<dbReference type="AlphaFoldDB" id="A0A6J7GGR8"/>